<evidence type="ECO:0000256" key="1">
    <source>
        <dbReference type="ARBA" id="ARBA00023015"/>
    </source>
</evidence>
<dbReference type="InterPro" id="IPR039422">
    <property type="entry name" value="MarR/SlyA-like"/>
</dbReference>
<evidence type="ECO:0000256" key="3">
    <source>
        <dbReference type="ARBA" id="ARBA00023163"/>
    </source>
</evidence>
<comment type="caution">
    <text evidence="5">The sequence shown here is derived from an EMBL/GenBank/DDBJ whole genome shotgun (WGS) entry which is preliminary data.</text>
</comment>
<feature type="domain" description="HTH marR-type" evidence="4">
    <location>
        <begin position="21"/>
        <end position="155"/>
    </location>
</feature>
<dbReference type="InterPro" id="IPR000835">
    <property type="entry name" value="HTH_MarR-typ"/>
</dbReference>
<dbReference type="SUPFAM" id="SSF46785">
    <property type="entry name" value="Winged helix' DNA-binding domain"/>
    <property type="match status" value="1"/>
</dbReference>
<evidence type="ECO:0000256" key="2">
    <source>
        <dbReference type="ARBA" id="ARBA00023125"/>
    </source>
</evidence>
<dbReference type="SMART" id="SM00347">
    <property type="entry name" value="HTH_MARR"/>
    <property type="match status" value="1"/>
</dbReference>
<reference evidence="5" key="1">
    <citation type="journal article" date="2014" name="Int. J. Syst. Evol. Microbiol.">
        <title>Complete genome sequence of Corynebacterium casei LMG S-19264T (=DSM 44701T), isolated from a smear-ripened cheese.</title>
        <authorList>
            <consortium name="US DOE Joint Genome Institute (JGI-PGF)"/>
            <person name="Walter F."/>
            <person name="Albersmeier A."/>
            <person name="Kalinowski J."/>
            <person name="Ruckert C."/>
        </authorList>
    </citation>
    <scope>NUCLEOTIDE SEQUENCE</scope>
    <source>
        <strain evidence="5">JCM 31311</strain>
    </source>
</reference>
<name>A0A918BWP5_9DEIO</name>
<dbReference type="Gene3D" id="1.10.10.10">
    <property type="entry name" value="Winged helix-like DNA-binding domain superfamily/Winged helix DNA-binding domain"/>
    <property type="match status" value="1"/>
</dbReference>
<evidence type="ECO:0000313" key="5">
    <source>
        <dbReference type="EMBL" id="GGQ96550.1"/>
    </source>
</evidence>
<dbReference type="InterPro" id="IPR023187">
    <property type="entry name" value="Tscrpt_reg_MarR-type_CS"/>
</dbReference>
<gene>
    <name evidence="5" type="ORF">GCM10008957_06010</name>
</gene>
<dbReference type="EMBL" id="BMQL01000002">
    <property type="protein sequence ID" value="GGQ96550.1"/>
    <property type="molecule type" value="Genomic_DNA"/>
</dbReference>
<dbReference type="PANTHER" id="PTHR33164:SF99">
    <property type="entry name" value="MARR FAMILY REGULATORY PROTEIN"/>
    <property type="match status" value="1"/>
</dbReference>
<keyword evidence="3" id="KW-0804">Transcription</keyword>
<organism evidence="5 6">
    <name type="scientific">Deinococcus ruber</name>
    <dbReference type="NCBI Taxonomy" id="1848197"/>
    <lineage>
        <taxon>Bacteria</taxon>
        <taxon>Thermotogati</taxon>
        <taxon>Deinococcota</taxon>
        <taxon>Deinococci</taxon>
        <taxon>Deinococcales</taxon>
        <taxon>Deinococcaceae</taxon>
        <taxon>Deinococcus</taxon>
    </lineage>
</organism>
<dbReference type="Pfam" id="PF12802">
    <property type="entry name" value="MarR_2"/>
    <property type="match status" value="1"/>
</dbReference>
<evidence type="ECO:0000259" key="4">
    <source>
        <dbReference type="PROSITE" id="PS50995"/>
    </source>
</evidence>
<dbReference type="GO" id="GO:0003700">
    <property type="term" value="F:DNA-binding transcription factor activity"/>
    <property type="evidence" value="ECO:0007669"/>
    <property type="project" value="InterPro"/>
</dbReference>
<keyword evidence="1" id="KW-0805">Transcription regulation</keyword>
<dbReference type="AlphaFoldDB" id="A0A918BWP5"/>
<sequence length="169" mass="19042">MSDPFTAVTRPDALALEEARQHHIGRSLVQAARAFNSRALSKLQALGHGDLGMAHLNLLPHLDVHGTRIVTLAERAGMTKQAAGQLVGELERWGYVERRPDPQDGRAQRIVFTETGWVYLQQAQRIKREIEAEYRAALGEAHWQALQEGLQKLVEFEMDGEVREADELR</sequence>
<evidence type="ECO:0000313" key="6">
    <source>
        <dbReference type="Proteomes" id="UP000603865"/>
    </source>
</evidence>
<dbReference type="GO" id="GO:0006950">
    <property type="term" value="P:response to stress"/>
    <property type="evidence" value="ECO:0007669"/>
    <property type="project" value="TreeGrafter"/>
</dbReference>
<reference evidence="5" key="2">
    <citation type="submission" date="2020-09" db="EMBL/GenBank/DDBJ databases">
        <authorList>
            <person name="Sun Q."/>
            <person name="Ohkuma M."/>
        </authorList>
    </citation>
    <scope>NUCLEOTIDE SEQUENCE</scope>
    <source>
        <strain evidence="5">JCM 31311</strain>
    </source>
</reference>
<dbReference type="RefSeq" id="WP_189088029.1">
    <property type="nucleotide sequence ID" value="NZ_BMQL01000002.1"/>
</dbReference>
<keyword evidence="6" id="KW-1185">Reference proteome</keyword>
<dbReference type="InterPro" id="IPR036390">
    <property type="entry name" value="WH_DNA-bd_sf"/>
</dbReference>
<dbReference type="PROSITE" id="PS50995">
    <property type="entry name" value="HTH_MARR_2"/>
    <property type="match status" value="1"/>
</dbReference>
<accession>A0A918BWP5</accession>
<dbReference type="Proteomes" id="UP000603865">
    <property type="component" value="Unassembled WGS sequence"/>
</dbReference>
<dbReference type="PROSITE" id="PS01117">
    <property type="entry name" value="HTH_MARR_1"/>
    <property type="match status" value="1"/>
</dbReference>
<keyword evidence="2" id="KW-0238">DNA-binding</keyword>
<protein>
    <recommendedName>
        <fullName evidence="4">HTH marR-type domain-containing protein</fullName>
    </recommendedName>
</protein>
<dbReference type="InterPro" id="IPR036388">
    <property type="entry name" value="WH-like_DNA-bd_sf"/>
</dbReference>
<proteinExistence type="predicted"/>
<dbReference type="PANTHER" id="PTHR33164">
    <property type="entry name" value="TRANSCRIPTIONAL REGULATOR, MARR FAMILY"/>
    <property type="match status" value="1"/>
</dbReference>
<dbReference type="GO" id="GO:0003677">
    <property type="term" value="F:DNA binding"/>
    <property type="evidence" value="ECO:0007669"/>
    <property type="project" value="UniProtKB-KW"/>
</dbReference>